<evidence type="ECO:0000313" key="2">
    <source>
        <dbReference type="Proteomes" id="UP000035681"/>
    </source>
</evidence>
<dbReference type="InterPro" id="IPR000884">
    <property type="entry name" value="TSP1_rpt"/>
</dbReference>
<organism evidence="3">
    <name type="scientific">Strongyloides stercoralis</name>
    <name type="common">Threadworm</name>
    <dbReference type="NCBI Taxonomy" id="6248"/>
    <lineage>
        <taxon>Eukaryota</taxon>
        <taxon>Metazoa</taxon>
        <taxon>Ecdysozoa</taxon>
        <taxon>Nematoda</taxon>
        <taxon>Chromadorea</taxon>
        <taxon>Rhabditida</taxon>
        <taxon>Tylenchina</taxon>
        <taxon>Panagrolaimomorpha</taxon>
        <taxon>Strongyloidoidea</taxon>
        <taxon>Strongyloididae</taxon>
        <taxon>Strongyloides</taxon>
    </lineage>
</organism>
<evidence type="ECO:0000313" key="3">
    <source>
        <dbReference type="WBParaSite" id="SSTP_0000628600.1"/>
    </source>
</evidence>
<dbReference type="AlphaFoldDB" id="A0A0K0E9V4"/>
<feature type="signal peptide" evidence="1">
    <location>
        <begin position="1"/>
        <end position="19"/>
    </location>
</feature>
<reference evidence="3" key="1">
    <citation type="submission" date="2015-08" db="UniProtKB">
        <authorList>
            <consortium name="WormBaseParasite"/>
        </authorList>
    </citation>
    <scope>IDENTIFICATION</scope>
</reference>
<name>A0A0K0E9V4_STRER</name>
<dbReference type="WBParaSite" id="SSTP_0000628600.1">
    <property type="protein sequence ID" value="SSTP_0000628600.1"/>
    <property type="gene ID" value="SSTP_0000628600"/>
</dbReference>
<protein>
    <submittedName>
        <fullName evidence="3 4">Uncharacterized protein</fullName>
    </submittedName>
</protein>
<keyword evidence="2" id="KW-1185">Reference proteome</keyword>
<proteinExistence type="predicted"/>
<dbReference type="PROSITE" id="PS50092">
    <property type="entry name" value="TSP1"/>
    <property type="match status" value="1"/>
</dbReference>
<keyword evidence="1" id="KW-0732">Signal</keyword>
<dbReference type="WBParaSite" id="TCONS_00003607.p1">
    <property type="protein sequence ID" value="TCONS_00003607.p1"/>
    <property type="gene ID" value="XLOC_003339"/>
</dbReference>
<sequence length="199" mass="22797">MKFFIITIFILIFGLYSNGNKINPLKAEIYKDNFHSLNVGSGDRIIFQLDRPYQPLSPAGVIQEKGNIQNKIHFNPDYKPRILATKNTVTVVEEPSIQTFQGNHNLKENDTIDKKLPEDITLSNDNQKSSSSRWLSWSQWSLCIDGERTRIRACKRQGIEPCFGTNIQTEKCVSIKEPSKVVMATDPWSIEKEISHRTN</sequence>
<dbReference type="Proteomes" id="UP000035681">
    <property type="component" value="Unplaced"/>
</dbReference>
<accession>A0A0K0E9V4</accession>
<dbReference type="Pfam" id="PF00090">
    <property type="entry name" value="TSP_1"/>
    <property type="match status" value="1"/>
</dbReference>
<feature type="chain" id="PRO_5005327933" evidence="1">
    <location>
        <begin position="20"/>
        <end position="199"/>
    </location>
</feature>
<evidence type="ECO:0000256" key="1">
    <source>
        <dbReference type="SAM" id="SignalP"/>
    </source>
</evidence>
<evidence type="ECO:0000313" key="4">
    <source>
        <dbReference type="WBParaSite" id="TCONS_00003607.p1"/>
    </source>
</evidence>